<organism evidence="1 2">
    <name type="scientific">Herbihabitans rhizosphaerae</name>
    <dbReference type="NCBI Taxonomy" id="1872711"/>
    <lineage>
        <taxon>Bacteria</taxon>
        <taxon>Bacillati</taxon>
        <taxon>Actinomycetota</taxon>
        <taxon>Actinomycetes</taxon>
        <taxon>Pseudonocardiales</taxon>
        <taxon>Pseudonocardiaceae</taxon>
        <taxon>Herbihabitans</taxon>
    </lineage>
</organism>
<name>A0A4Q7KID1_9PSEU</name>
<comment type="caution">
    <text evidence="1">The sequence shown here is derived from an EMBL/GenBank/DDBJ whole genome shotgun (WGS) entry which is preliminary data.</text>
</comment>
<accession>A0A4Q7KID1</accession>
<sequence length="120" mass="12723">MLTDLLAEIERQGDPAAVGLELFFDGNDDPASIGCNLDEHPGVGTFARVLRAVRDRPEVDDVLVGISEVMPDGEWPFSDTVHVLTAASAGDVAGWVAGLGPDDVAKAELNGRPAIALWWD</sequence>
<evidence type="ECO:0000313" key="2">
    <source>
        <dbReference type="Proteomes" id="UP000294257"/>
    </source>
</evidence>
<keyword evidence="2" id="KW-1185">Reference proteome</keyword>
<proteinExistence type="predicted"/>
<gene>
    <name evidence="1" type="ORF">EV193_11134</name>
</gene>
<dbReference type="AlphaFoldDB" id="A0A4Q7KID1"/>
<dbReference type="Proteomes" id="UP000294257">
    <property type="component" value="Unassembled WGS sequence"/>
</dbReference>
<dbReference type="OrthoDB" id="1551075at2"/>
<dbReference type="EMBL" id="SGWQ01000011">
    <property type="protein sequence ID" value="RZS32658.1"/>
    <property type="molecule type" value="Genomic_DNA"/>
</dbReference>
<dbReference type="RefSeq" id="WP_130347606.1">
    <property type="nucleotide sequence ID" value="NZ_SGWQ01000011.1"/>
</dbReference>
<protein>
    <recommendedName>
        <fullName evidence="3">DUF4253 domain-containing protein</fullName>
    </recommendedName>
</protein>
<evidence type="ECO:0008006" key="3">
    <source>
        <dbReference type="Google" id="ProtNLM"/>
    </source>
</evidence>
<reference evidence="1 2" key="1">
    <citation type="submission" date="2019-02" db="EMBL/GenBank/DDBJ databases">
        <title>Genomic Encyclopedia of Type Strains, Phase IV (KMG-IV): sequencing the most valuable type-strain genomes for metagenomic binning, comparative biology and taxonomic classification.</title>
        <authorList>
            <person name="Goeker M."/>
        </authorList>
    </citation>
    <scope>NUCLEOTIDE SEQUENCE [LARGE SCALE GENOMIC DNA]</scope>
    <source>
        <strain evidence="1 2">DSM 101727</strain>
    </source>
</reference>
<evidence type="ECO:0000313" key="1">
    <source>
        <dbReference type="EMBL" id="RZS32658.1"/>
    </source>
</evidence>